<evidence type="ECO:0000259" key="2">
    <source>
        <dbReference type="Pfam" id="PF16206"/>
    </source>
</evidence>
<evidence type="ECO:0000313" key="3">
    <source>
        <dbReference type="EMBL" id="KAJ1952339.1"/>
    </source>
</evidence>
<reference evidence="3" key="1">
    <citation type="submission" date="2022-07" db="EMBL/GenBank/DDBJ databases">
        <title>Phylogenomic reconstructions and comparative analyses of Kickxellomycotina fungi.</title>
        <authorList>
            <person name="Reynolds N.K."/>
            <person name="Stajich J.E."/>
            <person name="Barry K."/>
            <person name="Grigoriev I.V."/>
            <person name="Crous P."/>
            <person name="Smith M.E."/>
        </authorList>
    </citation>
    <scope>NUCLEOTIDE SEQUENCE</scope>
    <source>
        <strain evidence="3">RSA 1196</strain>
    </source>
</reference>
<evidence type="ECO:0000256" key="1">
    <source>
        <dbReference type="SAM" id="MobiDB-lite"/>
    </source>
</evidence>
<dbReference type="OrthoDB" id="294853at2759"/>
<feature type="non-terminal residue" evidence="3">
    <location>
        <position position="580"/>
    </location>
</feature>
<evidence type="ECO:0000313" key="4">
    <source>
        <dbReference type="Proteomes" id="UP001150925"/>
    </source>
</evidence>
<feature type="compositionally biased region" description="Polar residues" evidence="1">
    <location>
        <begin position="71"/>
        <end position="88"/>
    </location>
</feature>
<name>A0A9W8E096_9FUNG</name>
<gene>
    <name evidence="3" type="primary">MON2_2</name>
    <name evidence="3" type="ORF">IWQ62_006244</name>
</gene>
<dbReference type="InterPro" id="IPR032817">
    <property type="entry name" value="Mon2_C"/>
</dbReference>
<dbReference type="Pfam" id="PF16206">
    <property type="entry name" value="Mon2_C"/>
    <property type="match status" value="1"/>
</dbReference>
<protein>
    <submittedName>
        <fullName evidence="3">Endocytosis and vacuole integrity protein</fullName>
    </submittedName>
</protein>
<dbReference type="EMBL" id="JANBPY010003230">
    <property type="protein sequence ID" value="KAJ1952339.1"/>
    <property type="molecule type" value="Genomic_DNA"/>
</dbReference>
<keyword evidence="4" id="KW-1185">Reference proteome</keyword>
<comment type="caution">
    <text evidence="3">The sequence shown here is derived from an EMBL/GenBank/DDBJ whole genome shotgun (WGS) entry which is preliminary data.</text>
</comment>
<feature type="region of interest" description="Disordered" evidence="1">
    <location>
        <begin position="67"/>
        <end position="88"/>
    </location>
</feature>
<proteinExistence type="predicted"/>
<organism evidence="3 4">
    <name type="scientific">Dispira parvispora</name>
    <dbReference type="NCBI Taxonomy" id="1520584"/>
    <lineage>
        <taxon>Eukaryota</taxon>
        <taxon>Fungi</taxon>
        <taxon>Fungi incertae sedis</taxon>
        <taxon>Zoopagomycota</taxon>
        <taxon>Kickxellomycotina</taxon>
        <taxon>Dimargaritomycetes</taxon>
        <taxon>Dimargaritales</taxon>
        <taxon>Dimargaritaceae</taxon>
        <taxon>Dispira</taxon>
    </lineage>
</organism>
<dbReference type="AlphaFoldDB" id="A0A9W8E096"/>
<sequence>MDHLVDVTLAESTPPTIRTQACQIIAEVAEVTFTTLYDSSSTEEPYRVQMRVLEPLARVVRHTVMGPTISDVPNSPATSPSVTQNTSSSTLGVSPLAIELAQKCLETLNSILHSAGHSIAPDAWNIIFDMVSVYPLDTPAKTAVSKDPGTGELSDLEAFTRALLWPQTQAVGLLPIPTKTAQTRLIRHAFPCLQLICTDFLAALPADCLGRCIQLLGSYGAQLVDINVALTAIGLFWNIADYLSTVVDTTLSVSSSVLTHDAWERLWVLLIYRLSRICVDPRNEVRNGANRTLFRTLDLKGDTLPVSLWYTFFWYLLNPLAKAVLRCRVQLAQKAKDGETDVCMGFVPMDFVVRGDWVNHIPQPMTPEESDSADISTTLPTTGDPLLPSSPSTLQGDGFRPIGKAWDETLGLVVSGLTKLVRNQVLLPAARPVLTPEPSCKIATSQVRWPLWRWLLKYCDTILFCMRWNMVGESIVKTILQASSGLLAEWPLEQDGRGSEWAQSGWLWWQCAWVYWLRLGTWLLPGAGNLDESDGIGTADICRPPQHVPVAQDLTQEGTPVPIVWGDQPKVVPTGFTEPS</sequence>
<accession>A0A9W8E096</accession>
<dbReference type="Proteomes" id="UP001150925">
    <property type="component" value="Unassembled WGS sequence"/>
</dbReference>
<feature type="domain" description="Mon2 C-terminal" evidence="2">
    <location>
        <begin position="198"/>
        <end position="325"/>
    </location>
</feature>